<gene>
    <name evidence="2" type="ORF">H920_04450</name>
</gene>
<evidence type="ECO:0000313" key="2">
    <source>
        <dbReference type="EMBL" id="KFO34129.1"/>
    </source>
</evidence>
<reference evidence="2 3" key="1">
    <citation type="submission" date="2013-11" db="EMBL/GenBank/DDBJ databases">
        <title>The Damaraland mole rat (Fukomys damarensis) genome and evolution of African mole rats.</title>
        <authorList>
            <person name="Gladyshev V.N."/>
            <person name="Fang X."/>
        </authorList>
    </citation>
    <scope>NUCLEOTIDE SEQUENCE [LARGE SCALE GENOMIC DNA]</scope>
    <source>
        <tissue evidence="2">Liver</tissue>
    </source>
</reference>
<evidence type="ECO:0000256" key="1">
    <source>
        <dbReference type="SAM" id="MobiDB-lite"/>
    </source>
</evidence>
<dbReference type="Proteomes" id="UP000028990">
    <property type="component" value="Unassembled WGS sequence"/>
</dbReference>
<evidence type="ECO:0000313" key="3">
    <source>
        <dbReference type="Proteomes" id="UP000028990"/>
    </source>
</evidence>
<organism evidence="2 3">
    <name type="scientific">Fukomys damarensis</name>
    <name type="common">Damaraland mole rat</name>
    <name type="synonym">Cryptomys damarensis</name>
    <dbReference type="NCBI Taxonomy" id="885580"/>
    <lineage>
        <taxon>Eukaryota</taxon>
        <taxon>Metazoa</taxon>
        <taxon>Chordata</taxon>
        <taxon>Craniata</taxon>
        <taxon>Vertebrata</taxon>
        <taxon>Euteleostomi</taxon>
        <taxon>Mammalia</taxon>
        <taxon>Eutheria</taxon>
        <taxon>Euarchontoglires</taxon>
        <taxon>Glires</taxon>
        <taxon>Rodentia</taxon>
        <taxon>Hystricomorpha</taxon>
        <taxon>Bathyergidae</taxon>
        <taxon>Fukomys</taxon>
    </lineage>
</organism>
<dbReference type="AlphaFoldDB" id="A0A091DPQ6"/>
<keyword evidence="3" id="KW-1185">Reference proteome</keyword>
<sequence>MNPNQQVLQCGAIQGEGRRETEAITITAALYAVDLGLAPHYPLIVRTAPQDRTNGCQEGGCGRPEESPYDHQTEDISRRFSTDTKPSG</sequence>
<feature type="region of interest" description="Disordered" evidence="1">
    <location>
        <begin position="50"/>
        <end position="88"/>
    </location>
</feature>
<feature type="compositionally biased region" description="Basic and acidic residues" evidence="1">
    <location>
        <begin position="63"/>
        <end position="82"/>
    </location>
</feature>
<protein>
    <submittedName>
        <fullName evidence="2">Uncharacterized protein</fullName>
    </submittedName>
</protein>
<proteinExistence type="predicted"/>
<accession>A0A091DPQ6</accession>
<name>A0A091DPQ6_FUKDA</name>
<dbReference type="EMBL" id="KN122016">
    <property type="protein sequence ID" value="KFO34129.1"/>
    <property type="molecule type" value="Genomic_DNA"/>
</dbReference>